<feature type="transmembrane region" description="Helical" evidence="1">
    <location>
        <begin position="12"/>
        <end position="34"/>
    </location>
</feature>
<accession>A0A6J6D2G5</accession>
<organism evidence="2">
    <name type="scientific">freshwater metagenome</name>
    <dbReference type="NCBI Taxonomy" id="449393"/>
    <lineage>
        <taxon>unclassified sequences</taxon>
        <taxon>metagenomes</taxon>
        <taxon>ecological metagenomes</taxon>
    </lineage>
</organism>
<keyword evidence="1" id="KW-0472">Membrane</keyword>
<keyword evidence="1" id="KW-0812">Transmembrane</keyword>
<sequence>MSTPSRRDRLRPLELLGISSVIAIFTGAIVLMSTRVAAQALIWAGVAFIVSLVAIAMFVLALKPKQDELNDIEDLDSHR</sequence>
<evidence type="ECO:0000256" key="1">
    <source>
        <dbReference type="SAM" id="Phobius"/>
    </source>
</evidence>
<proteinExistence type="predicted"/>
<keyword evidence="1" id="KW-1133">Transmembrane helix</keyword>
<feature type="transmembrane region" description="Helical" evidence="1">
    <location>
        <begin position="40"/>
        <end position="62"/>
    </location>
</feature>
<protein>
    <submittedName>
        <fullName evidence="2">Unannotated protein</fullName>
    </submittedName>
</protein>
<evidence type="ECO:0000313" key="2">
    <source>
        <dbReference type="EMBL" id="CAB4556819.1"/>
    </source>
</evidence>
<gene>
    <name evidence="2" type="ORF">UFOPK1591_00439</name>
</gene>
<reference evidence="2" key="1">
    <citation type="submission" date="2020-05" db="EMBL/GenBank/DDBJ databases">
        <authorList>
            <person name="Chiriac C."/>
            <person name="Salcher M."/>
            <person name="Ghai R."/>
            <person name="Kavagutti S V."/>
        </authorList>
    </citation>
    <scope>NUCLEOTIDE SEQUENCE</scope>
</reference>
<dbReference type="EMBL" id="CAEZTD010000022">
    <property type="protein sequence ID" value="CAB4556819.1"/>
    <property type="molecule type" value="Genomic_DNA"/>
</dbReference>
<dbReference type="AlphaFoldDB" id="A0A6J6D2G5"/>
<name>A0A6J6D2G5_9ZZZZ</name>